<organism evidence="1 2">
    <name type="scientific">Colletotrichum zoysiae</name>
    <dbReference type="NCBI Taxonomy" id="1216348"/>
    <lineage>
        <taxon>Eukaryota</taxon>
        <taxon>Fungi</taxon>
        <taxon>Dikarya</taxon>
        <taxon>Ascomycota</taxon>
        <taxon>Pezizomycotina</taxon>
        <taxon>Sordariomycetes</taxon>
        <taxon>Hypocreomycetidae</taxon>
        <taxon>Glomerellales</taxon>
        <taxon>Glomerellaceae</taxon>
        <taxon>Colletotrichum</taxon>
        <taxon>Colletotrichum graminicola species complex</taxon>
    </lineage>
</organism>
<dbReference type="Proteomes" id="UP001232148">
    <property type="component" value="Unassembled WGS sequence"/>
</dbReference>
<proteinExistence type="predicted"/>
<evidence type="ECO:0000313" key="2">
    <source>
        <dbReference type="Proteomes" id="UP001232148"/>
    </source>
</evidence>
<dbReference type="AlphaFoldDB" id="A0AAD9HWQ8"/>
<sequence length="207" mass="22327">MGGGADQSPAIRPGTWRQSRLVNGCMLCMRFISVRALNVVFFFLGDDSSCFVVPSAKRSFTPGGMQPPPPPHVCQASLHSMVMAMDWLVGHAPVVRFFGSPRRTVVVRGGVLSWQVSHGFPTLPSRSESVRRFRIADDQVGLAISLDGPDAACCGMAGVFVPSGKLRRCGSRPGPRKGSSWQVTPLLTVLALSAWPLRLPNQATQQL</sequence>
<evidence type="ECO:0000313" key="1">
    <source>
        <dbReference type="EMBL" id="KAK2035629.1"/>
    </source>
</evidence>
<gene>
    <name evidence="1" type="ORF">LX32DRAFT_3133</name>
</gene>
<name>A0AAD9HWQ8_9PEZI</name>
<dbReference type="EMBL" id="MU842808">
    <property type="protein sequence ID" value="KAK2035629.1"/>
    <property type="molecule type" value="Genomic_DNA"/>
</dbReference>
<comment type="caution">
    <text evidence="1">The sequence shown here is derived from an EMBL/GenBank/DDBJ whole genome shotgun (WGS) entry which is preliminary data.</text>
</comment>
<accession>A0AAD9HWQ8</accession>
<keyword evidence="2" id="KW-1185">Reference proteome</keyword>
<reference evidence="1" key="1">
    <citation type="submission" date="2021-06" db="EMBL/GenBank/DDBJ databases">
        <title>Comparative genomics, transcriptomics and evolutionary studies reveal genomic signatures of adaptation to plant cell wall in hemibiotrophic fungi.</title>
        <authorList>
            <consortium name="DOE Joint Genome Institute"/>
            <person name="Baroncelli R."/>
            <person name="Diaz J.F."/>
            <person name="Benocci T."/>
            <person name="Peng M."/>
            <person name="Battaglia E."/>
            <person name="Haridas S."/>
            <person name="Andreopoulos W."/>
            <person name="Labutti K."/>
            <person name="Pangilinan J."/>
            <person name="Floch G.L."/>
            <person name="Makela M.R."/>
            <person name="Henrissat B."/>
            <person name="Grigoriev I.V."/>
            <person name="Crouch J.A."/>
            <person name="De Vries R.P."/>
            <person name="Sukno S.A."/>
            <person name="Thon M.R."/>
        </authorList>
    </citation>
    <scope>NUCLEOTIDE SEQUENCE</scope>
    <source>
        <strain evidence="1">MAFF235873</strain>
    </source>
</reference>
<protein>
    <submittedName>
        <fullName evidence="1">Uncharacterized protein</fullName>
    </submittedName>
</protein>